<gene>
    <name evidence="2" type="ORF">S03H2_32658</name>
</gene>
<name>X1HKJ9_9ZZZZ</name>
<proteinExistence type="predicted"/>
<protein>
    <submittedName>
        <fullName evidence="2">Uncharacterized protein</fullName>
    </submittedName>
</protein>
<reference evidence="2" key="1">
    <citation type="journal article" date="2014" name="Front. Microbiol.">
        <title>High frequency of phylogenetically diverse reductive dehalogenase-homologous genes in deep subseafloor sedimentary metagenomes.</title>
        <authorList>
            <person name="Kawai M."/>
            <person name="Futagami T."/>
            <person name="Toyoda A."/>
            <person name="Takaki Y."/>
            <person name="Nishi S."/>
            <person name="Hori S."/>
            <person name="Arai W."/>
            <person name="Tsubouchi T."/>
            <person name="Morono Y."/>
            <person name="Uchiyama I."/>
            <person name="Ito T."/>
            <person name="Fujiyama A."/>
            <person name="Inagaki F."/>
            <person name="Takami H."/>
        </authorList>
    </citation>
    <scope>NUCLEOTIDE SEQUENCE</scope>
    <source>
        <strain evidence="2">Expedition CK06-06</strain>
    </source>
</reference>
<dbReference type="EMBL" id="BARU01019847">
    <property type="protein sequence ID" value="GAH57570.1"/>
    <property type="molecule type" value="Genomic_DNA"/>
</dbReference>
<feature type="non-terminal residue" evidence="2">
    <location>
        <position position="74"/>
    </location>
</feature>
<keyword evidence="1" id="KW-1133">Transmembrane helix</keyword>
<keyword evidence="1" id="KW-0472">Membrane</keyword>
<feature type="transmembrane region" description="Helical" evidence="1">
    <location>
        <begin position="43"/>
        <end position="65"/>
    </location>
</feature>
<keyword evidence="1" id="KW-0812">Transmembrane</keyword>
<comment type="caution">
    <text evidence="2">The sequence shown here is derived from an EMBL/GenBank/DDBJ whole genome shotgun (WGS) entry which is preliminary data.</text>
</comment>
<dbReference type="AlphaFoldDB" id="X1HKJ9"/>
<organism evidence="2">
    <name type="scientific">marine sediment metagenome</name>
    <dbReference type="NCBI Taxonomy" id="412755"/>
    <lineage>
        <taxon>unclassified sequences</taxon>
        <taxon>metagenomes</taxon>
        <taxon>ecological metagenomes</taxon>
    </lineage>
</organism>
<evidence type="ECO:0000313" key="2">
    <source>
        <dbReference type="EMBL" id="GAH57570.1"/>
    </source>
</evidence>
<sequence>MYENIKKIIPHIRDITSGAVNTRRELNTTSGKNRKAIPPKTKYIPHAIMLFDALLIAFSSIVYIIKSLILKFIS</sequence>
<accession>X1HKJ9</accession>
<evidence type="ECO:0000256" key="1">
    <source>
        <dbReference type="SAM" id="Phobius"/>
    </source>
</evidence>